<organism evidence="1 2">
    <name type="scientific">Schaalia radingae</name>
    <dbReference type="NCBI Taxonomy" id="131110"/>
    <lineage>
        <taxon>Bacteria</taxon>
        <taxon>Bacillati</taxon>
        <taxon>Actinomycetota</taxon>
        <taxon>Actinomycetes</taxon>
        <taxon>Actinomycetales</taxon>
        <taxon>Actinomycetaceae</taxon>
        <taxon>Schaalia</taxon>
    </lineage>
</organism>
<proteinExistence type="predicted"/>
<dbReference type="EMBL" id="LT629792">
    <property type="protein sequence ID" value="SDU06265.1"/>
    <property type="molecule type" value="Genomic_DNA"/>
</dbReference>
<sequence length="157" mass="17659">MSPSQTSPVTSTRLDRTLTDLHVDFRPSSTDDAVFTSLEQNAFYSWDLSHPDFFRIRAHWRGEAPDEDSRTELELVAAKINPVEFSPKLFIVPLADDEGYQLVAETTLIIADGASDEQLTGFITRSVASIAEVLHALERQLPDMVTWDVDAPHEEDR</sequence>
<gene>
    <name evidence="1" type="ORF">SAMN04489714_1936</name>
</gene>
<name>A0ABY0VBN7_9ACTO</name>
<protein>
    <recommendedName>
        <fullName evidence="3">Sensory transduction regulator</fullName>
    </recommendedName>
</protein>
<accession>A0ABY0VBN7</accession>
<evidence type="ECO:0008006" key="3">
    <source>
        <dbReference type="Google" id="ProtNLM"/>
    </source>
</evidence>
<evidence type="ECO:0000313" key="2">
    <source>
        <dbReference type="Proteomes" id="UP000198976"/>
    </source>
</evidence>
<dbReference type="Proteomes" id="UP000198976">
    <property type="component" value="Chromosome I"/>
</dbReference>
<keyword evidence="2" id="KW-1185">Reference proteome</keyword>
<dbReference type="RefSeq" id="WP_157886400.1">
    <property type="nucleotide sequence ID" value="NZ_LT629792.1"/>
</dbReference>
<evidence type="ECO:0000313" key="1">
    <source>
        <dbReference type="EMBL" id="SDU06265.1"/>
    </source>
</evidence>
<reference evidence="1 2" key="1">
    <citation type="submission" date="2016-10" db="EMBL/GenBank/DDBJ databases">
        <authorList>
            <person name="Varghese N."/>
            <person name="Submissions S."/>
        </authorList>
    </citation>
    <scope>NUCLEOTIDE SEQUENCE [LARGE SCALE GENOMIC DNA]</scope>
    <source>
        <strain evidence="1 2">DSM 9169</strain>
    </source>
</reference>